<comment type="caution">
    <text evidence="8">The sequence shown here is derived from an EMBL/GenBank/DDBJ whole genome shotgun (WGS) entry which is preliminary data.</text>
</comment>
<dbReference type="Proteomes" id="UP001497525">
    <property type="component" value="Unassembled WGS sequence"/>
</dbReference>
<evidence type="ECO:0000313" key="9">
    <source>
        <dbReference type="Proteomes" id="UP001497525"/>
    </source>
</evidence>
<keyword evidence="3" id="KW-0805">Transcription regulation</keyword>
<organism evidence="8 9">
    <name type="scientific">Calicophoron daubneyi</name>
    <name type="common">Rumen fluke</name>
    <name type="synonym">Paramphistomum daubneyi</name>
    <dbReference type="NCBI Taxonomy" id="300641"/>
    <lineage>
        <taxon>Eukaryota</taxon>
        <taxon>Metazoa</taxon>
        <taxon>Spiralia</taxon>
        <taxon>Lophotrochozoa</taxon>
        <taxon>Platyhelminthes</taxon>
        <taxon>Trematoda</taxon>
        <taxon>Digenea</taxon>
        <taxon>Plagiorchiida</taxon>
        <taxon>Pronocephalata</taxon>
        <taxon>Paramphistomoidea</taxon>
        <taxon>Paramphistomidae</taxon>
        <taxon>Calicophoron</taxon>
    </lineage>
</organism>
<evidence type="ECO:0000256" key="1">
    <source>
        <dbReference type="ARBA" id="ARBA00004123"/>
    </source>
</evidence>
<dbReference type="EMBL" id="CAXLJL010000312">
    <property type="protein sequence ID" value="CAL5136381.1"/>
    <property type="molecule type" value="Genomic_DNA"/>
</dbReference>
<evidence type="ECO:0000256" key="5">
    <source>
        <dbReference type="ARBA" id="ARBA00023242"/>
    </source>
</evidence>
<reference evidence="8" key="1">
    <citation type="submission" date="2024-06" db="EMBL/GenBank/DDBJ databases">
        <authorList>
            <person name="Liu X."/>
            <person name="Lenzi L."/>
            <person name="Haldenby T S."/>
            <person name="Uol C."/>
        </authorList>
    </citation>
    <scope>NUCLEOTIDE SEQUENCE</scope>
</reference>
<dbReference type="InterPro" id="IPR009332">
    <property type="entry name" value="Med22"/>
</dbReference>
<evidence type="ECO:0000256" key="4">
    <source>
        <dbReference type="ARBA" id="ARBA00023163"/>
    </source>
</evidence>
<evidence type="ECO:0000256" key="2">
    <source>
        <dbReference type="ARBA" id="ARBA00019695"/>
    </source>
</evidence>
<comment type="function">
    <text evidence="6">Component of the Mediator complex, a coactivator involved in the regulated transcription of nearly all RNA polymerase II-dependent genes. Mediator functions as a bridge to convey information from gene-specific regulatory proteins to the basal RNA polymerase II transcription machinery. Mediator is recruited to promoters by direct interactions with regulatory proteins and serves as a scaffold for the assembly of a functional preinitiation complex with RNA polymerase II and the general transcription factors.</text>
</comment>
<dbReference type="GO" id="GO:0016592">
    <property type="term" value="C:mediator complex"/>
    <property type="evidence" value="ECO:0007669"/>
    <property type="project" value="InterPro"/>
</dbReference>
<protein>
    <recommendedName>
        <fullName evidence="2">Mediator of RNA polymerase II transcription subunit 22</fullName>
    </recommendedName>
    <alternativeName>
        <fullName evidence="7">Mediator complex subunit 22</fullName>
    </alternativeName>
</protein>
<dbReference type="GO" id="GO:0006357">
    <property type="term" value="P:regulation of transcription by RNA polymerase II"/>
    <property type="evidence" value="ECO:0007669"/>
    <property type="project" value="InterPro"/>
</dbReference>
<dbReference type="AlphaFoldDB" id="A0AAV2TJ25"/>
<dbReference type="GO" id="GO:0003712">
    <property type="term" value="F:transcription coregulator activity"/>
    <property type="evidence" value="ECO:0007669"/>
    <property type="project" value="InterPro"/>
</dbReference>
<dbReference type="Pfam" id="PF06179">
    <property type="entry name" value="Med22"/>
    <property type="match status" value="1"/>
</dbReference>
<keyword evidence="5" id="KW-0539">Nucleus</keyword>
<accession>A0AAV2TJ25</accession>
<comment type="subcellular location">
    <subcellularLocation>
        <location evidence="1">Nucleus</location>
    </subcellularLocation>
</comment>
<dbReference type="PANTHER" id="PTHR12434">
    <property type="entry name" value="MEDIATOR OF RNA POLYMERASE II TRANSCRIPTION SUBUNIT 22"/>
    <property type="match status" value="1"/>
</dbReference>
<keyword evidence="4" id="KW-0804">Transcription</keyword>
<sequence>MQSSQRVTSGLQLSSARKRDSHVQSLKVRFRINMNAITENYEMILARAKVDPNETTAGLGSCSQAEQDTFEMGVRASNIVHACENITRLVSEIKQLLILGDFRWLGQITAANRDDLSKRRMDLERVCLRLRDKLAADLYLVEEECGTSAEYHLGHQNEDSTGVGTHPAISSQTTCDVNNKFP</sequence>
<dbReference type="PANTHER" id="PTHR12434:SF6">
    <property type="entry name" value="MEDIATOR OF RNA POLYMERASE II TRANSCRIPTION SUBUNIT 22"/>
    <property type="match status" value="1"/>
</dbReference>
<evidence type="ECO:0000256" key="6">
    <source>
        <dbReference type="ARBA" id="ARBA00025687"/>
    </source>
</evidence>
<evidence type="ECO:0000256" key="3">
    <source>
        <dbReference type="ARBA" id="ARBA00023015"/>
    </source>
</evidence>
<gene>
    <name evidence="8" type="ORF">CDAUBV1_LOCUS10475</name>
</gene>
<evidence type="ECO:0000313" key="8">
    <source>
        <dbReference type="EMBL" id="CAL5136381.1"/>
    </source>
</evidence>
<proteinExistence type="predicted"/>
<evidence type="ECO:0000256" key="7">
    <source>
        <dbReference type="ARBA" id="ARBA00031962"/>
    </source>
</evidence>
<name>A0AAV2TJ25_CALDB</name>